<sequence length="403" mass="46870">MLNLRERFVLSFPEKRHFQQTILLWFRKHKRGFPWREGRGFISQTIRDPYRILVSEVMLQQTQVERVIPYYRRWMRRWPTVRRLARAKLSDLIRAWGGLGYNRRGVYLHKAAKRIVSEFDGEFPRSEEELLRLPGVGRYTARAILAFAYGEDVGVLDINTKRVLLRVFLGVNNIKEANTLLSQKESAHSLRTQRMGEERVPHERSARILPRSSLSSNSFAVKARQTVDDFPEEFARFILASCVQRGKNSTALAPKGNMTDHFSENDLLLFADAVVPRGKGDVWNQAMMDFGAMVCVSRRPKCEACPVRGLCMWYRNQTPNEAQNDNIKVNTLREKRVRFEETDRYFRGRIVDMVRKGSVSEKKLSAVMAKQYQFSDKKRLRKLLFGLVADGLIVVLENRISLP</sequence>
<evidence type="ECO:0000256" key="2">
    <source>
        <dbReference type="ARBA" id="ARBA00001966"/>
    </source>
</evidence>
<dbReference type="PROSITE" id="PS00764">
    <property type="entry name" value="ENDONUCLEASE_III_1"/>
    <property type="match status" value="1"/>
</dbReference>
<evidence type="ECO:0000256" key="7">
    <source>
        <dbReference type="ARBA" id="ARBA00022485"/>
    </source>
</evidence>
<dbReference type="InterPro" id="IPR003651">
    <property type="entry name" value="Endonuclease3_FeS-loop_motif"/>
</dbReference>
<dbReference type="SUPFAM" id="SSF48150">
    <property type="entry name" value="DNA-glycosylase"/>
    <property type="match status" value="2"/>
</dbReference>
<dbReference type="AlphaFoldDB" id="A0A1G1VR04"/>
<dbReference type="EC" id="3.2.2.31" evidence="5"/>
<dbReference type="Pfam" id="PF10576">
    <property type="entry name" value="EndIII_4Fe-2S"/>
    <property type="match status" value="1"/>
</dbReference>
<evidence type="ECO:0000259" key="16">
    <source>
        <dbReference type="SMART" id="SM00278"/>
    </source>
</evidence>
<proteinExistence type="inferred from homology"/>
<dbReference type="Pfam" id="PF00730">
    <property type="entry name" value="HhH-GPD"/>
    <property type="match status" value="1"/>
</dbReference>
<dbReference type="InterPro" id="IPR011257">
    <property type="entry name" value="DNA_glycosylase"/>
</dbReference>
<dbReference type="InterPro" id="IPR003583">
    <property type="entry name" value="Hlx-hairpin-Hlx_DNA-bd_motif"/>
</dbReference>
<dbReference type="GO" id="GO:0006298">
    <property type="term" value="P:mismatch repair"/>
    <property type="evidence" value="ECO:0007669"/>
    <property type="project" value="TreeGrafter"/>
</dbReference>
<keyword evidence="13" id="KW-0234">DNA repair</keyword>
<dbReference type="GO" id="GO:0032357">
    <property type="term" value="F:oxidized purine DNA binding"/>
    <property type="evidence" value="ECO:0007669"/>
    <property type="project" value="TreeGrafter"/>
</dbReference>
<evidence type="ECO:0000256" key="12">
    <source>
        <dbReference type="ARBA" id="ARBA00023014"/>
    </source>
</evidence>
<keyword evidence="14" id="KW-0326">Glycosidase</keyword>
<evidence type="ECO:0000256" key="13">
    <source>
        <dbReference type="ARBA" id="ARBA00023204"/>
    </source>
</evidence>
<dbReference type="GO" id="GO:0051539">
    <property type="term" value="F:4 iron, 4 sulfur cluster binding"/>
    <property type="evidence" value="ECO:0007669"/>
    <property type="project" value="UniProtKB-KW"/>
</dbReference>
<comment type="function">
    <text evidence="3">Adenine glycosylase active on G-A mispairs. MutY also corrects error-prone DNA synthesis past GO lesions which are due to the oxidatively damaged form of guanine: 7,8-dihydro-8-oxoguanine (8-oxo-dGTP).</text>
</comment>
<evidence type="ECO:0000256" key="5">
    <source>
        <dbReference type="ARBA" id="ARBA00012045"/>
    </source>
</evidence>
<keyword evidence="9" id="KW-0227">DNA damage</keyword>
<keyword evidence="8" id="KW-0479">Metal-binding</keyword>
<comment type="caution">
    <text evidence="18">The sequence shown here is derived from an EMBL/GenBank/DDBJ whole genome shotgun (WGS) entry which is preliminary data.</text>
</comment>
<dbReference type="EMBL" id="MHCJ01000006">
    <property type="protein sequence ID" value="OGY17829.1"/>
    <property type="molecule type" value="Genomic_DNA"/>
</dbReference>
<evidence type="ECO:0000256" key="8">
    <source>
        <dbReference type="ARBA" id="ARBA00022723"/>
    </source>
</evidence>
<keyword evidence="10" id="KW-0378">Hydrolase</keyword>
<dbReference type="Proteomes" id="UP000179233">
    <property type="component" value="Unassembled WGS sequence"/>
</dbReference>
<feature type="domain" description="HhH-GPD" evidence="17">
    <location>
        <begin position="58"/>
        <end position="196"/>
    </location>
</feature>
<evidence type="ECO:0000256" key="10">
    <source>
        <dbReference type="ARBA" id="ARBA00022801"/>
    </source>
</evidence>
<dbReference type="Pfam" id="PF00633">
    <property type="entry name" value="HHH"/>
    <property type="match status" value="1"/>
</dbReference>
<dbReference type="GO" id="GO:0046872">
    <property type="term" value="F:metal ion binding"/>
    <property type="evidence" value="ECO:0007669"/>
    <property type="project" value="UniProtKB-KW"/>
</dbReference>
<evidence type="ECO:0000256" key="14">
    <source>
        <dbReference type="ARBA" id="ARBA00023295"/>
    </source>
</evidence>
<name>A0A1G1VR04_9BACT</name>
<dbReference type="PANTHER" id="PTHR42944:SF1">
    <property type="entry name" value="ADENINE DNA GLYCOSYLASE"/>
    <property type="match status" value="1"/>
</dbReference>
<dbReference type="FunFam" id="1.10.340.30:FF:000002">
    <property type="entry name" value="Adenine DNA glycosylase"/>
    <property type="match status" value="1"/>
</dbReference>
<evidence type="ECO:0000256" key="4">
    <source>
        <dbReference type="ARBA" id="ARBA00008343"/>
    </source>
</evidence>
<reference evidence="18 19" key="1">
    <citation type="journal article" date="2016" name="Nat. Commun.">
        <title>Thousands of microbial genomes shed light on interconnected biogeochemical processes in an aquifer system.</title>
        <authorList>
            <person name="Anantharaman K."/>
            <person name="Brown C.T."/>
            <person name="Hug L.A."/>
            <person name="Sharon I."/>
            <person name="Castelle C.J."/>
            <person name="Probst A.J."/>
            <person name="Thomas B.C."/>
            <person name="Singh A."/>
            <person name="Wilkins M.J."/>
            <person name="Karaoz U."/>
            <person name="Brodie E.L."/>
            <person name="Williams K.H."/>
            <person name="Hubbard S.S."/>
            <person name="Banfield J.F."/>
        </authorList>
    </citation>
    <scope>NUCLEOTIDE SEQUENCE [LARGE SCALE GENOMIC DNA]</scope>
</reference>
<keyword evidence="12" id="KW-0411">Iron-sulfur</keyword>
<evidence type="ECO:0000313" key="19">
    <source>
        <dbReference type="Proteomes" id="UP000179233"/>
    </source>
</evidence>
<dbReference type="GO" id="GO:0000701">
    <property type="term" value="F:purine-specific mismatch base pair DNA N-glycosylase activity"/>
    <property type="evidence" value="ECO:0007669"/>
    <property type="project" value="UniProtKB-EC"/>
</dbReference>
<dbReference type="InterPro" id="IPR004035">
    <property type="entry name" value="Endouclease-III_FeS-bd_BS"/>
</dbReference>
<dbReference type="PROSITE" id="PS01155">
    <property type="entry name" value="ENDONUCLEASE_III_2"/>
    <property type="match status" value="1"/>
</dbReference>
<dbReference type="InterPro" id="IPR023170">
    <property type="entry name" value="HhH_base_excis_C"/>
</dbReference>
<evidence type="ECO:0000259" key="17">
    <source>
        <dbReference type="SMART" id="SM00478"/>
    </source>
</evidence>
<dbReference type="GO" id="GO:0035485">
    <property type="term" value="F:adenine/guanine mispair binding"/>
    <property type="evidence" value="ECO:0007669"/>
    <property type="project" value="TreeGrafter"/>
</dbReference>
<feature type="domain" description="Helix-hairpin-helix DNA-binding motif class 1" evidence="16">
    <location>
        <begin position="128"/>
        <end position="147"/>
    </location>
</feature>
<dbReference type="SMART" id="SM00478">
    <property type="entry name" value="ENDO3c"/>
    <property type="match status" value="1"/>
</dbReference>
<dbReference type="SMART" id="SM00278">
    <property type="entry name" value="HhH1"/>
    <property type="match status" value="1"/>
</dbReference>
<feature type="region of interest" description="Disordered" evidence="15">
    <location>
        <begin position="185"/>
        <end position="204"/>
    </location>
</feature>
<dbReference type="GO" id="GO:0034039">
    <property type="term" value="F:8-oxo-7,8-dihydroguanine DNA N-glycosylase activity"/>
    <property type="evidence" value="ECO:0007669"/>
    <property type="project" value="TreeGrafter"/>
</dbReference>
<feature type="compositionally biased region" description="Basic and acidic residues" evidence="15">
    <location>
        <begin position="194"/>
        <end position="204"/>
    </location>
</feature>
<dbReference type="Gene3D" id="1.10.1670.10">
    <property type="entry name" value="Helix-hairpin-Helix base-excision DNA repair enzymes (C-terminal)"/>
    <property type="match status" value="2"/>
</dbReference>
<evidence type="ECO:0000256" key="11">
    <source>
        <dbReference type="ARBA" id="ARBA00023004"/>
    </source>
</evidence>
<evidence type="ECO:0000256" key="6">
    <source>
        <dbReference type="ARBA" id="ARBA00022023"/>
    </source>
</evidence>
<evidence type="ECO:0000313" key="18">
    <source>
        <dbReference type="EMBL" id="OGY17829.1"/>
    </source>
</evidence>
<dbReference type="Gene3D" id="1.10.340.30">
    <property type="entry name" value="Hypothetical protein, domain 2"/>
    <property type="match status" value="1"/>
</dbReference>
<evidence type="ECO:0000256" key="15">
    <source>
        <dbReference type="SAM" id="MobiDB-lite"/>
    </source>
</evidence>
<dbReference type="InterPro" id="IPR004036">
    <property type="entry name" value="Endonuclease-III-like_CS2"/>
</dbReference>
<comment type="similarity">
    <text evidence="4">Belongs to the Nth/MutY family.</text>
</comment>
<keyword evidence="7" id="KW-0004">4Fe-4S</keyword>
<organism evidence="18 19">
    <name type="scientific">Candidatus Chisholmbacteria bacterium RIFCSPHIGHO2_01_FULL_52_32</name>
    <dbReference type="NCBI Taxonomy" id="1797591"/>
    <lineage>
        <taxon>Bacteria</taxon>
        <taxon>Candidatus Chisholmiibacteriota</taxon>
    </lineage>
</organism>
<dbReference type="InterPro" id="IPR000445">
    <property type="entry name" value="HhH_motif"/>
</dbReference>
<comment type="catalytic activity">
    <reaction evidence="1">
        <text>Hydrolyzes free adenine bases from 7,8-dihydro-8-oxoguanine:adenine mismatched double-stranded DNA, leaving an apurinic site.</text>
        <dbReference type="EC" id="3.2.2.31"/>
    </reaction>
</comment>
<dbReference type="CDD" id="cd00056">
    <property type="entry name" value="ENDO3c"/>
    <property type="match status" value="1"/>
</dbReference>
<comment type="cofactor">
    <cofactor evidence="2">
        <name>[4Fe-4S] cluster</name>
        <dbReference type="ChEBI" id="CHEBI:49883"/>
    </cofactor>
</comment>
<evidence type="ECO:0000256" key="1">
    <source>
        <dbReference type="ARBA" id="ARBA00000843"/>
    </source>
</evidence>
<dbReference type="GO" id="GO:0006284">
    <property type="term" value="P:base-excision repair"/>
    <property type="evidence" value="ECO:0007669"/>
    <property type="project" value="InterPro"/>
</dbReference>
<dbReference type="PANTHER" id="PTHR42944">
    <property type="entry name" value="ADENINE DNA GLYCOSYLASE"/>
    <property type="match status" value="1"/>
</dbReference>
<accession>A0A1G1VR04</accession>
<evidence type="ECO:0000256" key="3">
    <source>
        <dbReference type="ARBA" id="ARBA00002933"/>
    </source>
</evidence>
<dbReference type="InterPro" id="IPR044298">
    <property type="entry name" value="MIG/MutY"/>
</dbReference>
<evidence type="ECO:0000256" key="9">
    <source>
        <dbReference type="ARBA" id="ARBA00022763"/>
    </source>
</evidence>
<dbReference type="SMART" id="SM00525">
    <property type="entry name" value="FES"/>
    <property type="match status" value="1"/>
</dbReference>
<protein>
    <recommendedName>
        <fullName evidence="6">Adenine DNA glycosylase</fullName>
        <ecNumber evidence="5">3.2.2.31</ecNumber>
    </recommendedName>
</protein>
<keyword evidence="11" id="KW-0408">Iron</keyword>
<dbReference type="InterPro" id="IPR003265">
    <property type="entry name" value="HhH-GPD_domain"/>
</dbReference>
<gene>
    <name evidence="18" type="ORF">A2786_00705</name>
</gene>